<dbReference type="EMBL" id="SDPU01000020">
    <property type="protein sequence ID" value="RYU13019.1"/>
    <property type="molecule type" value="Genomic_DNA"/>
</dbReference>
<dbReference type="InterPro" id="IPR036513">
    <property type="entry name" value="STAS_dom_sf"/>
</dbReference>
<dbReference type="OrthoDB" id="3296948at2"/>
<evidence type="ECO:0000259" key="1">
    <source>
        <dbReference type="PROSITE" id="PS50801"/>
    </source>
</evidence>
<feature type="domain" description="STAS" evidence="1">
    <location>
        <begin position="26"/>
        <end position="112"/>
    </location>
</feature>
<accession>A0A4Q5J5L9</accession>
<dbReference type="SUPFAM" id="SSF52091">
    <property type="entry name" value="SpoIIaa-like"/>
    <property type="match status" value="1"/>
</dbReference>
<sequence>MDAHVPARHPSIFRLVGSSRDGDYWLDVSGELDLATDDELRIALATVQPHTEGTIWLGVGDLDFVDAASLHQLLTFVRTARLSGRSVGVDGARGVVRRMAGLMGFEAELAVA</sequence>
<dbReference type="Pfam" id="PF13466">
    <property type="entry name" value="STAS_2"/>
    <property type="match status" value="1"/>
</dbReference>
<evidence type="ECO:0000313" key="2">
    <source>
        <dbReference type="EMBL" id="RYU13019.1"/>
    </source>
</evidence>
<dbReference type="AlphaFoldDB" id="A0A4Q5J5L9"/>
<evidence type="ECO:0000313" key="3">
    <source>
        <dbReference type="Proteomes" id="UP000291189"/>
    </source>
</evidence>
<keyword evidence="3" id="KW-1185">Reference proteome</keyword>
<protein>
    <submittedName>
        <fullName evidence="2">STAS domain-containing protein</fullName>
    </submittedName>
</protein>
<gene>
    <name evidence="2" type="ORF">ETU37_08765</name>
</gene>
<dbReference type="InterPro" id="IPR058548">
    <property type="entry name" value="MlaB-like_STAS"/>
</dbReference>
<dbReference type="Gene3D" id="3.30.750.24">
    <property type="entry name" value="STAS domain"/>
    <property type="match status" value="1"/>
</dbReference>
<dbReference type="RefSeq" id="WP_129986838.1">
    <property type="nucleotide sequence ID" value="NZ_SDPU01000020.1"/>
</dbReference>
<dbReference type="Proteomes" id="UP000291189">
    <property type="component" value="Unassembled WGS sequence"/>
</dbReference>
<reference evidence="2 3" key="1">
    <citation type="submission" date="2019-01" db="EMBL/GenBank/DDBJ databases">
        <title>Nocardioides guangzhouensis sp. nov., an actinobacterium isolated from soil.</title>
        <authorList>
            <person name="Fu Y."/>
            <person name="Cai Y."/>
            <person name="Lin Z."/>
            <person name="Chen P."/>
        </authorList>
    </citation>
    <scope>NUCLEOTIDE SEQUENCE [LARGE SCALE GENOMIC DNA]</scope>
    <source>
        <strain evidence="2 3">NBRC 105384</strain>
    </source>
</reference>
<organism evidence="2 3">
    <name type="scientific">Nocardioides iriomotensis</name>
    <dbReference type="NCBI Taxonomy" id="715784"/>
    <lineage>
        <taxon>Bacteria</taxon>
        <taxon>Bacillati</taxon>
        <taxon>Actinomycetota</taxon>
        <taxon>Actinomycetes</taxon>
        <taxon>Propionibacteriales</taxon>
        <taxon>Nocardioidaceae</taxon>
        <taxon>Nocardioides</taxon>
    </lineage>
</organism>
<comment type="caution">
    <text evidence="2">The sequence shown here is derived from an EMBL/GenBank/DDBJ whole genome shotgun (WGS) entry which is preliminary data.</text>
</comment>
<proteinExistence type="predicted"/>
<dbReference type="InterPro" id="IPR002645">
    <property type="entry name" value="STAS_dom"/>
</dbReference>
<dbReference type="PROSITE" id="PS50801">
    <property type="entry name" value="STAS"/>
    <property type="match status" value="1"/>
</dbReference>
<name>A0A4Q5J5L9_9ACTN</name>